<keyword evidence="5" id="KW-1185">Reference proteome</keyword>
<evidence type="ECO:0000256" key="1">
    <source>
        <dbReference type="ARBA" id="ARBA00006721"/>
    </source>
</evidence>
<dbReference type="Proteomes" id="UP000234275">
    <property type="component" value="Unassembled WGS sequence"/>
</dbReference>
<dbReference type="GO" id="GO:0016740">
    <property type="term" value="F:transferase activity"/>
    <property type="evidence" value="ECO:0007669"/>
    <property type="project" value="UniProtKB-KW"/>
</dbReference>
<dbReference type="InterPro" id="IPR002654">
    <property type="entry name" value="Glyco_trans_25"/>
</dbReference>
<protein>
    <submittedName>
        <fullName evidence="4">LPS glycosyltransferase</fullName>
    </submittedName>
</protein>
<dbReference type="OrthoDB" id="47375at2759"/>
<comment type="similarity">
    <text evidence="1">Belongs to the glycosyltransferase 25 family.</text>
</comment>
<dbReference type="AlphaFoldDB" id="A0A2I2GAJ0"/>
<dbReference type="PANTHER" id="PTHR10730:SF53">
    <property type="entry name" value="GLYCOSYLTRANSFERASE 25 FAMILY MEMBER"/>
    <property type="match status" value="1"/>
</dbReference>
<keyword evidence="2" id="KW-0328">Glycosyltransferase</keyword>
<organism evidence="4 5">
    <name type="scientific">Aspergillus steynii IBT 23096</name>
    <dbReference type="NCBI Taxonomy" id="1392250"/>
    <lineage>
        <taxon>Eukaryota</taxon>
        <taxon>Fungi</taxon>
        <taxon>Dikarya</taxon>
        <taxon>Ascomycota</taxon>
        <taxon>Pezizomycotina</taxon>
        <taxon>Eurotiomycetes</taxon>
        <taxon>Eurotiomycetidae</taxon>
        <taxon>Eurotiales</taxon>
        <taxon>Aspergillaceae</taxon>
        <taxon>Aspergillus</taxon>
        <taxon>Aspergillus subgen. Circumdati</taxon>
    </lineage>
</organism>
<dbReference type="InterPro" id="IPR050757">
    <property type="entry name" value="Collagen_mod_GT25"/>
</dbReference>
<keyword evidence="3 4" id="KW-0808">Transferase</keyword>
<dbReference type="RefSeq" id="XP_024705195.1">
    <property type="nucleotide sequence ID" value="XM_024842426.1"/>
</dbReference>
<dbReference type="EMBL" id="MSFO01000003">
    <property type="protein sequence ID" value="PLB49893.1"/>
    <property type="molecule type" value="Genomic_DNA"/>
</dbReference>
<evidence type="ECO:0000313" key="5">
    <source>
        <dbReference type="Proteomes" id="UP000234275"/>
    </source>
</evidence>
<dbReference type="PANTHER" id="PTHR10730">
    <property type="entry name" value="PROCOLLAGEN-LYSINE,2-OXOGLUTARATE 5-DIOXYGENASE/GLYCOSYLTRANSFERASE 25 FAMILY MEMBER"/>
    <property type="match status" value="1"/>
</dbReference>
<dbReference type="CDD" id="cd06532">
    <property type="entry name" value="Glyco_transf_25"/>
    <property type="match status" value="1"/>
</dbReference>
<evidence type="ECO:0000256" key="3">
    <source>
        <dbReference type="ARBA" id="ARBA00022679"/>
    </source>
</evidence>
<sequence length="380" mass="42941">MMQRFNYRTITVAAATLYTFFWLSWQRGEDGSWMGSSSKPPVVEVDSLNDINNATLGFEKIFAIGFPERTDKHDAITLGAAYTGLQVDWIEAVRSSEMSPKAIPAAWTEEKHQAKPTELGSWRAHMNALRYIVENHISSAIIMEDDSDWDVNLKAQMIQFARGTRILQGGQEHPFSPYGDDWDMLWLGHCGMKSIREERGQQPIFYVIPNDPTVRPPQYKADFVNPKLSEKPDFQAHRLVFTGEGPICSWSLAFTWDGARKALTALSMVGVDEPVDLGYNFLCSGILNVPINCYSTYPSLMGTWTQKGPASRDSDIIDYNSDWHEASSQSMVYSTMLNMLQLANNSTRMRAQWPDVAHPQIDLKSFQIPSGFIYFPTHAS</sequence>
<evidence type="ECO:0000313" key="4">
    <source>
        <dbReference type="EMBL" id="PLB49893.1"/>
    </source>
</evidence>
<dbReference type="VEuPathDB" id="FungiDB:P170DRAFT_133363"/>
<accession>A0A2I2GAJ0</accession>
<evidence type="ECO:0000256" key="2">
    <source>
        <dbReference type="ARBA" id="ARBA00022676"/>
    </source>
</evidence>
<dbReference type="STRING" id="1392250.A0A2I2GAJ0"/>
<gene>
    <name evidence="4" type="ORF">P170DRAFT_133363</name>
</gene>
<comment type="caution">
    <text evidence="4">The sequence shown here is derived from an EMBL/GenBank/DDBJ whole genome shotgun (WGS) entry which is preliminary data.</text>
</comment>
<name>A0A2I2GAJ0_9EURO</name>
<reference evidence="4 5" key="1">
    <citation type="submission" date="2016-12" db="EMBL/GenBank/DDBJ databases">
        <title>The genomes of Aspergillus section Nigri reveals drivers in fungal speciation.</title>
        <authorList>
            <consortium name="DOE Joint Genome Institute"/>
            <person name="Vesth T.C."/>
            <person name="Nybo J."/>
            <person name="Theobald S."/>
            <person name="Brandl J."/>
            <person name="Frisvad J.C."/>
            <person name="Nielsen K.F."/>
            <person name="Lyhne E.K."/>
            <person name="Kogle M.E."/>
            <person name="Kuo A."/>
            <person name="Riley R."/>
            <person name="Clum A."/>
            <person name="Nolan M."/>
            <person name="Lipzen A."/>
            <person name="Salamov A."/>
            <person name="Henrissat B."/>
            <person name="Wiebenga A."/>
            <person name="De Vries R.P."/>
            <person name="Grigoriev I.V."/>
            <person name="Mortensen U.H."/>
            <person name="Andersen M.R."/>
            <person name="Baker S.E."/>
        </authorList>
    </citation>
    <scope>NUCLEOTIDE SEQUENCE [LARGE SCALE GENOMIC DNA]</scope>
    <source>
        <strain evidence="4 5">IBT 23096</strain>
    </source>
</reference>
<proteinExistence type="inferred from homology"/>
<dbReference type="GeneID" id="36550122"/>